<comment type="caution">
    <text evidence="7">The sequence shown here is derived from an EMBL/GenBank/DDBJ whole genome shotgun (WGS) entry which is preliminary data.</text>
</comment>
<sequence>MGEAFSELMKKIKAGEFVYTGELEPHNLSTEIGDVVEWAKTLKGIGKITAANVTDNPQSFSAMSSLAASFIIQRDSGLEMVYQLRTADKNRLALASDILAAAAFGLKNILALTGDHTHMGNTPDAKPVFDLDSAQLVDLIHHMVYEGTDLSGNEVQGPRPEINIGVAGNPNQEPLEIEVLKMERKAEVGADFIQTQVVFDVDIALTYLESIEHIGIPTFIGIFPPRSYGQAEFFDKFVSGVTVPPEFLKTFKEFKAISDKAERKKKIDEFNIDYFVNFVKEIRKKKNCAGCHIMAVGYPDVIAPIIEGAEK</sequence>
<evidence type="ECO:0000256" key="3">
    <source>
        <dbReference type="ARBA" id="ARBA00006743"/>
    </source>
</evidence>
<protein>
    <submittedName>
        <fullName evidence="7">5,10-methylenetetrahydrofolate reductase</fullName>
    </submittedName>
</protein>
<dbReference type="UniPathway" id="UPA00193"/>
<dbReference type="EMBL" id="LYOS01000008">
    <property type="protein sequence ID" value="OFV67097.1"/>
    <property type="molecule type" value="Genomic_DNA"/>
</dbReference>
<comment type="pathway">
    <text evidence="2">One-carbon metabolism; tetrahydrofolate interconversion.</text>
</comment>
<dbReference type="GO" id="GO:0004489">
    <property type="term" value="F:methylenetetrahydrofolate reductase [NAD(P)H] activity"/>
    <property type="evidence" value="ECO:0007669"/>
    <property type="project" value="InterPro"/>
</dbReference>
<dbReference type="InterPro" id="IPR003171">
    <property type="entry name" value="Mehydrof_redctse-like"/>
</dbReference>
<comment type="similarity">
    <text evidence="3">Belongs to the methylenetetrahydrofolate reductase family.</text>
</comment>
<evidence type="ECO:0000256" key="4">
    <source>
        <dbReference type="ARBA" id="ARBA00022630"/>
    </source>
</evidence>
<keyword evidence="5" id="KW-0274">FAD</keyword>
<dbReference type="GO" id="GO:0071949">
    <property type="term" value="F:FAD binding"/>
    <property type="evidence" value="ECO:0007669"/>
    <property type="project" value="TreeGrafter"/>
</dbReference>
<dbReference type="CDD" id="cd00537">
    <property type="entry name" value="MTHFR"/>
    <property type="match status" value="1"/>
</dbReference>
<accession>A0A1F2P6X8</accession>
<dbReference type="PANTHER" id="PTHR45754:SF3">
    <property type="entry name" value="METHYLENETETRAHYDROFOLATE REDUCTASE (NADPH)"/>
    <property type="match status" value="1"/>
</dbReference>
<dbReference type="GO" id="GO:0035999">
    <property type="term" value="P:tetrahydrofolate interconversion"/>
    <property type="evidence" value="ECO:0007669"/>
    <property type="project" value="UniProtKB-UniPathway"/>
</dbReference>
<dbReference type="Pfam" id="PF02219">
    <property type="entry name" value="MTHFR"/>
    <property type="match status" value="1"/>
</dbReference>
<evidence type="ECO:0000256" key="2">
    <source>
        <dbReference type="ARBA" id="ARBA00004777"/>
    </source>
</evidence>
<dbReference type="GO" id="GO:0009086">
    <property type="term" value="P:methionine biosynthetic process"/>
    <property type="evidence" value="ECO:0007669"/>
    <property type="project" value="TreeGrafter"/>
</dbReference>
<dbReference type="PANTHER" id="PTHR45754">
    <property type="entry name" value="METHYLENETETRAHYDROFOLATE REDUCTASE"/>
    <property type="match status" value="1"/>
</dbReference>
<evidence type="ECO:0000256" key="6">
    <source>
        <dbReference type="ARBA" id="ARBA00023002"/>
    </source>
</evidence>
<evidence type="ECO:0000256" key="5">
    <source>
        <dbReference type="ARBA" id="ARBA00022827"/>
    </source>
</evidence>
<dbReference type="PATRIC" id="fig|1838285.3.peg.1752"/>
<evidence type="ECO:0000313" key="8">
    <source>
        <dbReference type="Proteomes" id="UP000186940"/>
    </source>
</evidence>
<evidence type="ECO:0000256" key="1">
    <source>
        <dbReference type="ARBA" id="ARBA00001974"/>
    </source>
</evidence>
<dbReference type="InterPro" id="IPR029041">
    <property type="entry name" value="FAD-linked_oxidoreductase-like"/>
</dbReference>
<dbReference type="GO" id="GO:0005829">
    <property type="term" value="C:cytosol"/>
    <property type="evidence" value="ECO:0007669"/>
    <property type="project" value="TreeGrafter"/>
</dbReference>
<gene>
    <name evidence="7" type="ORF">SCAL_001722</name>
</gene>
<name>A0A1F2P6X8_9EURY</name>
<dbReference type="Gene3D" id="3.20.20.220">
    <property type="match status" value="1"/>
</dbReference>
<keyword evidence="4" id="KW-0285">Flavoprotein</keyword>
<dbReference type="SUPFAM" id="SSF51730">
    <property type="entry name" value="FAD-linked oxidoreductase"/>
    <property type="match status" value="1"/>
</dbReference>
<reference evidence="7" key="1">
    <citation type="submission" date="2016-05" db="EMBL/GenBank/DDBJ databases">
        <title>Microbial consortia oxidize butane by reversing methanogenesis.</title>
        <authorList>
            <person name="Laso-Perez R."/>
            <person name="Richter M."/>
            <person name="Wegener G."/>
            <person name="Musat F."/>
        </authorList>
    </citation>
    <scope>NUCLEOTIDE SEQUENCE [LARGE SCALE GENOMIC DNA]</scope>
    <source>
        <strain evidence="7">BOX2</strain>
    </source>
</reference>
<keyword evidence="8" id="KW-1185">Reference proteome</keyword>
<evidence type="ECO:0000313" key="7">
    <source>
        <dbReference type="EMBL" id="OFV67097.1"/>
    </source>
</evidence>
<dbReference type="STRING" id="1838285.SCAL_001722"/>
<dbReference type="AlphaFoldDB" id="A0A1F2P6X8"/>
<comment type="cofactor">
    <cofactor evidence="1">
        <name>FAD</name>
        <dbReference type="ChEBI" id="CHEBI:57692"/>
    </cofactor>
</comment>
<organism evidence="7 8">
    <name type="scientific">Candidatus Syntropharchaeum caldarium</name>
    <dbReference type="NCBI Taxonomy" id="1838285"/>
    <lineage>
        <taxon>Archaea</taxon>
        <taxon>Methanobacteriati</taxon>
        <taxon>Methanobacteriota</taxon>
        <taxon>Stenosarchaea group</taxon>
        <taxon>Methanomicrobia</taxon>
        <taxon>Methanosarcinales</taxon>
        <taxon>ANME-2 cluster</taxon>
        <taxon>Candidatus Syntropharchaeum</taxon>
    </lineage>
</organism>
<proteinExistence type="inferred from homology"/>
<keyword evidence="6" id="KW-0560">Oxidoreductase</keyword>
<dbReference type="Proteomes" id="UP000186940">
    <property type="component" value="Unassembled WGS sequence"/>
</dbReference>